<evidence type="ECO:0000256" key="2">
    <source>
        <dbReference type="ARBA" id="ARBA00022578"/>
    </source>
</evidence>
<evidence type="ECO:0000256" key="3">
    <source>
        <dbReference type="ARBA" id="ARBA00023125"/>
    </source>
</evidence>
<reference evidence="8 9" key="1">
    <citation type="journal article" date="2011" name="Stand. Genomic Sci.">
        <title>Complete genome sequence of the thermophilic sulfur-reducer Desulfurobacterium thermolithotrophum type strain (BSA(T)) from a deep-sea hydrothermal vent.</title>
        <authorList>
            <person name="Goker M."/>
            <person name="Daligault H."/>
            <person name="Mwirichia R."/>
            <person name="Lapidus A."/>
            <person name="Lucas S."/>
            <person name="Deshpande S."/>
            <person name="Pagani I."/>
            <person name="Tapia R."/>
            <person name="Cheng J.F."/>
            <person name="Goodwin L."/>
            <person name="Pitluck S."/>
            <person name="Liolios K."/>
            <person name="Ivanova N."/>
            <person name="Mavromatis K."/>
            <person name="Mikhailova N."/>
            <person name="Pati A."/>
            <person name="Chen A."/>
            <person name="Palaniappan K."/>
            <person name="Han C."/>
            <person name="Land M."/>
            <person name="Hauser L."/>
            <person name="Pan C."/>
            <person name="Brambilla E.M."/>
            <person name="Rohde M."/>
            <person name="Spring S."/>
            <person name="Sikorski J."/>
            <person name="Wirth R."/>
            <person name="Detter J.C."/>
            <person name="Woyke T."/>
            <person name="Bristow J."/>
            <person name="Eisen J.A."/>
            <person name="Markowitz V."/>
            <person name="Hugenholtz P."/>
            <person name="Kyrpides N.C."/>
            <person name="Klenk H.P."/>
        </authorList>
    </citation>
    <scope>NUCLEOTIDE SEQUENCE [LARGE SCALE GENOMIC DNA]</scope>
    <source>
        <strain evidence="9">DSM 11699 / BSA</strain>
    </source>
</reference>
<keyword evidence="4" id="KW-0233">DNA recombination</keyword>
<evidence type="ECO:0000256" key="5">
    <source>
        <dbReference type="SAM" id="Coils"/>
    </source>
</evidence>
<dbReference type="InterPro" id="IPR001959">
    <property type="entry name" value="Transposase"/>
</dbReference>
<dbReference type="InParanoid" id="F0S017"/>
<dbReference type="NCBIfam" id="TIGR01766">
    <property type="entry name" value="IS200/IS605 family accessory protein TnpB-like domain"/>
    <property type="match status" value="1"/>
</dbReference>
<evidence type="ECO:0000313" key="9">
    <source>
        <dbReference type="Proteomes" id="UP000007102"/>
    </source>
</evidence>
<feature type="domain" description="Cas12f1-like TNB" evidence="7">
    <location>
        <begin position="366"/>
        <end position="463"/>
    </location>
</feature>
<dbReference type="HOGENOM" id="CLU_032903_16_4_0"/>
<evidence type="ECO:0000259" key="6">
    <source>
        <dbReference type="Pfam" id="PF01385"/>
    </source>
</evidence>
<keyword evidence="2" id="KW-0815">Transposition</keyword>
<name>F0S017_DESTD</name>
<proteinExistence type="inferred from homology"/>
<dbReference type="GO" id="GO:0003677">
    <property type="term" value="F:DNA binding"/>
    <property type="evidence" value="ECO:0007669"/>
    <property type="project" value="UniProtKB-KW"/>
</dbReference>
<gene>
    <name evidence="8" type="ordered locus">Dester_1061</name>
</gene>
<dbReference type="InterPro" id="IPR010095">
    <property type="entry name" value="Cas12f1-like_TNB"/>
</dbReference>
<dbReference type="AlphaFoldDB" id="F0S017"/>
<keyword evidence="3" id="KW-0238">DNA-binding</keyword>
<keyword evidence="5" id="KW-0175">Coiled coil</keyword>
<dbReference type="EMBL" id="CP002543">
    <property type="protein sequence ID" value="ADY73698.1"/>
    <property type="molecule type" value="Genomic_DNA"/>
</dbReference>
<evidence type="ECO:0000256" key="4">
    <source>
        <dbReference type="ARBA" id="ARBA00023172"/>
    </source>
</evidence>
<comment type="similarity">
    <text evidence="1">In the C-terminal section; belongs to the transposase 35 family.</text>
</comment>
<evidence type="ECO:0000313" key="8">
    <source>
        <dbReference type="EMBL" id="ADY73698.1"/>
    </source>
</evidence>
<dbReference type="GO" id="GO:0032196">
    <property type="term" value="P:transposition"/>
    <property type="evidence" value="ECO:0007669"/>
    <property type="project" value="UniProtKB-KW"/>
</dbReference>
<evidence type="ECO:0000256" key="1">
    <source>
        <dbReference type="ARBA" id="ARBA00008761"/>
    </source>
</evidence>
<organism evidence="8 9">
    <name type="scientific">Desulfurobacterium thermolithotrophum (strain DSM 11699 / BSA)</name>
    <dbReference type="NCBI Taxonomy" id="868864"/>
    <lineage>
        <taxon>Bacteria</taxon>
        <taxon>Pseudomonadati</taxon>
        <taxon>Aquificota</taxon>
        <taxon>Aquificia</taxon>
        <taxon>Desulfurobacteriales</taxon>
        <taxon>Desulfurobacteriaceae</taxon>
        <taxon>Desulfurobacterium</taxon>
    </lineage>
</organism>
<dbReference type="OrthoDB" id="9147at2"/>
<accession>F0S017</accession>
<protein>
    <submittedName>
        <fullName evidence="8">Transposase, IS605 OrfB family</fullName>
    </submittedName>
</protein>
<dbReference type="Pfam" id="PF07282">
    <property type="entry name" value="Cas12f1-like_TNB"/>
    <property type="match status" value="1"/>
</dbReference>
<feature type="domain" description="Probable transposase IS891/IS1136/IS1341" evidence="6">
    <location>
        <begin position="210"/>
        <end position="342"/>
    </location>
</feature>
<feature type="coiled-coil region" evidence="5">
    <location>
        <begin position="260"/>
        <end position="307"/>
    </location>
</feature>
<dbReference type="Pfam" id="PF01385">
    <property type="entry name" value="OrfB_IS605"/>
    <property type="match status" value="1"/>
</dbReference>
<keyword evidence="9" id="KW-1185">Reference proteome</keyword>
<dbReference type="GO" id="GO:0006310">
    <property type="term" value="P:DNA recombination"/>
    <property type="evidence" value="ECO:0007669"/>
    <property type="project" value="UniProtKB-KW"/>
</dbReference>
<dbReference type="STRING" id="868864.Dester_1061"/>
<dbReference type="NCBIfam" id="NF040570">
    <property type="entry name" value="guided_TnpB"/>
    <property type="match status" value="1"/>
</dbReference>
<dbReference type="Proteomes" id="UP000007102">
    <property type="component" value="Chromosome"/>
</dbReference>
<evidence type="ECO:0000259" key="7">
    <source>
        <dbReference type="Pfam" id="PF07282"/>
    </source>
</evidence>
<dbReference type="KEGG" id="dte:Dester_1061"/>
<dbReference type="eggNOG" id="COG0675">
    <property type="taxonomic scope" value="Bacteria"/>
</dbReference>
<reference evidence="9" key="2">
    <citation type="submission" date="2011-02" db="EMBL/GenBank/DDBJ databases">
        <title>The complete genome of Desulfurobacterium thermolithotrophum DSM 11699.</title>
        <authorList>
            <consortium name="US DOE Joint Genome Institute (JGI-PGF)"/>
            <person name="Lucas S."/>
            <person name="Copeland A."/>
            <person name="Lapidus A."/>
            <person name="Bruce D."/>
            <person name="Goodwin L."/>
            <person name="Pitluck S."/>
            <person name="Kyrpides N."/>
            <person name="Mavromatis K."/>
            <person name="Pagani I."/>
            <person name="Ivanova N."/>
            <person name="Mikhailova N."/>
            <person name="Daligault H."/>
            <person name="Detter J.C."/>
            <person name="Tapia R."/>
            <person name="Han C."/>
            <person name="Land M."/>
            <person name="Hauser L."/>
            <person name="Markowitz V."/>
            <person name="Cheng J.-F."/>
            <person name="Hugenholtz P."/>
            <person name="Woyke T."/>
            <person name="Wu D."/>
            <person name="Spring S."/>
            <person name="Brambilla E."/>
            <person name="Klenk H.-P."/>
            <person name="Eisen J.A."/>
        </authorList>
    </citation>
    <scope>NUCLEOTIDE SEQUENCE [LARGE SCALE GENOMIC DNA]</scope>
    <source>
        <strain evidence="9">DSM 11699 / BSA</strain>
    </source>
</reference>
<sequence>MLINRVLTIRISGKERKEKVKNLLLDLAHFKNLLILLLRRYKELYGYYPTDQSILYGLIKEGEYSSKKEEKLKSFREVKENILKDEELKRFLNALKEQKKKTDNNYILQQVIRDVVKSFKSYRKAYKEYLKNPKKFKGTPRPPKPKKLKYLMNFSVELNVNTFERLEDSILIKLRINNKEFLKVKLPKEFTFEVKSLRLKLFGTDVYADVVYKVELPEVEKTGKHVAGIDLGLNNLITLLSTNKDLKSLIVSGKEIKAFNQWFNKEKSKLQSEIDTLTNKLSQTEDREKAENIKKTLAEKLIKLKELSSYRKRKIDNDFHKISRKVVDVLKATDHKKLYIGKGATESKDGVNLGKKNNQHFVSIPFRRLIELIKYKAEELGIKVFEIEEPFTSKTSPFADIFEVREAGKEYLKAKEKGNRELLKELLVKLKGLTQAVRRCRGVLKDKVLDKIFNADCVGAYNIVRVGESSLRLIEDLKLLFVKLCNPIKFKLTDFLYKVSCESLCGGIAGSSSLLGRVESFDYQLCGNLTTS</sequence>
<dbReference type="RefSeq" id="WP_013638650.1">
    <property type="nucleotide sequence ID" value="NC_015185.1"/>
</dbReference>